<comment type="caution">
    <text evidence="1">The sequence shown here is derived from an EMBL/GenBank/DDBJ whole genome shotgun (WGS) entry which is preliminary data.</text>
</comment>
<dbReference type="AlphaFoldDB" id="A0A644ZDR1"/>
<sequence length="49" mass="5641">MRTGRYDKILANHSVANVHRRHLIAIDTTVFQPARTLYAATIAHLHILY</sequence>
<gene>
    <name evidence="1" type="ORF">SDC9_85656</name>
</gene>
<reference evidence="1" key="1">
    <citation type="submission" date="2019-08" db="EMBL/GenBank/DDBJ databases">
        <authorList>
            <person name="Kucharzyk K."/>
            <person name="Murdoch R.W."/>
            <person name="Higgins S."/>
            <person name="Loffler F."/>
        </authorList>
    </citation>
    <scope>NUCLEOTIDE SEQUENCE</scope>
</reference>
<protein>
    <submittedName>
        <fullName evidence="1">Uncharacterized protein</fullName>
    </submittedName>
</protein>
<name>A0A644ZDR1_9ZZZZ</name>
<organism evidence="1">
    <name type="scientific">bioreactor metagenome</name>
    <dbReference type="NCBI Taxonomy" id="1076179"/>
    <lineage>
        <taxon>unclassified sequences</taxon>
        <taxon>metagenomes</taxon>
        <taxon>ecological metagenomes</taxon>
    </lineage>
</organism>
<proteinExistence type="predicted"/>
<accession>A0A644ZDR1</accession>
<evidence type="ECO:0000313" key="1">
    <source>
        <dbReference type="EMBL" id="MPM39025.1"/>
    </source>
</evidence>
<dbReference type="EMBL" id="VSSQ01008498">
    <property type="protein sequence ID" value="MPM39025.1"/>
    <property type="molecule type" value="Genomic_DNA"/>
</dbReference>